<proteinExistence type="predicted"/>
<gene>
    <name evidence="2" type="ORF">GHO28_09350</name>
</gene>
<feature type="compositionally biased region" description="Basic and acidic residues" evidence="1">
    <location>
        <begin position="420"/>
        <end position="435"/>
    </location>
</feature>
<dbReference type="InterPro" id="IPR021815">
    <property type="entry name" value="TsiV"/>
</dbReference>
<sequence length="525" mass="60297">MSTTHQLFTAEERDLFIELLKEWPNSESGTDVASHSVSPFISFYFPPKPGNHVEATLLMLDVHEAFEQMLGKPYTIATHPVSERPYPYGSSRIPDLRKAAMEAYEAEAFLFNFTDEQNHRSSPTTAGYFWRHWFNPYKGKMQAYSSITFYYRWQWWLDNRDAWRCFVLKTIDLLKADQVYSGFAMANPLQFGTRSAIETWERSLTPAFYGLDIDYDFVMHSDLENGIRPPTWGFLLSDPWREKLDLTRKQVQENLAHPRISITELHSGLWIELGEQPELYPVELGVPELPMLLNKLLKPIRNDEMGLLGLGQWEGDPNERFTDPDSRRWLARFDADSDWPSTQKRFNAPPAKAAGQGLMPQLKRIIAGMACTQAGWWLAVGQTNTRRAFKAGETMPSVDSAPAGQLTLWQLDADQTAPEPARHAHSQEPAPREGRWELETDSCISCIRLLNEKLSTHQGRTVLWRWTVTRMRACSGEPCPYPGAYIFERKEGIRVHMNYGVVMTTLEGERVSWLWDGMEPPPDEG</sequence>
<feature type="region of interest" description="Disordered" evidence="1">
    <location>
        <begin position="415"/>
        <end position="435"/>
    </location>
</feature>
<reference evidence="2 3" key="1">
    <citation type="submission" date="2019-10" db="EMBL/GenBank/DDBJ databases">
        <title>Evaluation of single-gene subtyping targets for Pseudomonas.</title>
        <authorList>
            <person name="Reichler S.J."/>
            <person name="Orsi R.H."/>
            <person name="Wiedmann M."/>
            <person name="Martin N.H."/>
            <person name="Murphy S.I."/>
        </authorList>
    </citation>
    <scope>NUCLEOTIDE SEQUENCE [LARGE SCALE GENOMIC DNA]</scope>
    <source>
        <strain evidence="2 3">FSL R10-1876</strain>
    </source>
</reference>
<accession>A0A6I1WNF0</accession>
<evidence type="ECO:0000313" key="3">
    <source>
        <dbReference type="Proteomes" id="UP000466863"/>
    </source>
</evidence>
<dbReference type="EMBL" id="WIVV01000032">
    <property type="protein sequence ID" value="MQU42719.1"/>
    <property type="molecule type" value="Genomic_DNA"/>
</dbReference>
<name>A0A6I1WNF0_9PSED</name>
<dbReference type="AlphaFoldDB" id="A0A6I1WNF0"/>
<evidence type="ECO:0000256" key="1">
    <source>
        <dbReference type="SAM" id="MobiDB-lite"/>
    </source>
</evidence>
<protein>
    <submittedName>
        <fullName evidence="2">DUF3396 domain-containing protein</fullName>
    </submittedName>
</protein>
<comment type="caution">
    <text evidence="2">The sequence shown here is derived from an EMBL/GenBank/DDBJ whole genome shotgun (WGS) entry which is preliminary data.</text>
</comment>
<dbReference type="Pfam" id="PF11876">
    <property type="entry name" value="TsiV"/>
    <property type="match status" value="1"/>
</dbReference>
<dbReference type="RefSeq" id="WP_153355822.1">
    <property type="nucleotide sequence ID" value="NZ_WIVV01000032.1"/>
</dbReference>
<dbReference type="Proteomes" id="UP000466863">
    <property type="component" value="Unassembled WGS sequence"/>
</dbReference>
<evidence type="ECO:0000313" key="2">
    <source>
        <dbReference type="EMBL" id="MQU42719.1"/>
    </source>
</evidence>
<organism evidence="2 3">
    <name type="scientific">Pseudomonas helleri</name>
    <dbReference type="NCBI Taxonomy" id="1608996"/>
    <lineage>
        <taxon>Bacteria</taxon>
        <taxon>Pseudomonadati</taxon>
        <taxon>Pseudomonadota</taxon>
        <taxon>Gammaproteobacteria</taxon>
        <taxon>Pseudomonadales</taxon>
        <taxon>Pseudomonadaceae</taxon>
        <taxon>Pseudomonas</taxon>
    </lineage>
</organism>